<dbReference type="InterPro" id="IPR029033">
    <property type="entry name" value="His_PPase_superfam"/>
</dbReference>
<dbReference type="GO" id="GO:0016791">
    <property type="term" value="F:phosphatase activity"/>
    <property type="evidence" value="ECO:0007669"/>
    <property type="project" value="TreeGrafter"/>
</dbReference>
<dbReference type="EMBL" id="JAPTGG010000004">
    <property type="protein sequence ID" value="MCZ0864919.1"/>
    <property type="molecule type" value="Genomic_DNA"/>
</dbReference>
<dbReference type="Pfam" id="PF00300">
    <property type="entry name" value="His_Phos_1"/>
    <property type="match status" value="1"/>
</dbReference>
<dbReference type="InterPro" id="IPR050275">
    <property type="entry name" value="PGM_Phosphatase"/>
</dbReference>
<protein>
    <submittedName>
        <fullName evidence="1">Histidine phosphatase family protein</fullName>
    </submittedName>
</protein>
<dbReference type="CDD" id="cd07067">
    <property type="entry name" value="HP_PGM_like"/>
    <property type="match status" value="1"/>
</dbReference>
<dbReference type="SMART" id="SM00855">
    <property type="entry name" value="PGAM"/>
    <property type="match status" value="1"/>
</dbReference>
<dbReference type="InterPro" id="IPR013078">
    <property type="entry name" value="His_Pase_superF_clade-1"/>
</dbReference>
<dbReference type="Proteomes" id="UP001069090">
    <property type="component" value="Unassembled WGS sequence"/>
</dbReference>
<evidence type="ECO:0000313" key="2">
    <source>
        <dbReference type="Proteomes" id="UP001069090"/>
    </source>
</evidence>
<comment type="caution">
    <text evidence="1">The sequence shown here is derived from an EMBL/GenBank/DDBJ whole genome shotgun (WGS) entry which is preliminary data.</text>
</comment>
<proteinExistence type="predicted"/>
<dbReference type="Gene3D" id="3.40.50.1240">
    <property type="entry name" value="Phosphoglycerate mutase-like"/>
    <property type="match status" value="1"/>
</dbReference>
<organism evidence="1 2">
    <name type="scientific">Dasania phycosphaerae</name>
    <dbReference type="NCBI Taxonomy" id="2950436"/>
    <lineage>
        <taxon>Bacteria</taxon>
        <taxon>Pseudomonadati</taxon>
        <taxon>Pseudomonadota</taxon>
        <taxon>Gammaproteobacteria</taxon>
        <taxon>Cellvibrionales</taxon>
        <taxon>Spongiibacteraceae</taxon>
        <taxon>Dasania</taxon>
    </lineage>
</organism>
<dbReference type="SUPFAM" id="SSF53254">
    <property type="entry name" value="Phosphoglycerate mutase-like"/>
    <property type="match status" value="1"/>
</dbReference>
<gene>
    <name evidence="1" type="ORF">O0V09_06885</name>
</gene>
<dbReference type="PANTHER" id="PTHR48100:SF1">
    <property type="entry name" value="HISTIDINE PHOSPHATASE FAMILY PROTEIN-RELATED"/>
    <property type="match status" value="1"/>
</dbReference>
<dbReference type="PANTHER" id="PTHR48100">
    <property type="entry name" value="BROAD-SPECIFICITY PHOSPHATASE YOR283W-RELATED"/>
    <property type="match status" value="1"/>
</dbReference>
<name>A0A9J6RL58_9GAMM</name>
<dbReference type="PIRSF" id="PIRSF000709">
    <property type="entry name" value="6PFK_2-Ptase"/>
    <property type="match status" value="1"/>
</dbReference>
<reference evidence="1 2" key="1">
    <citation type="submission" date="2022-12" db="EMBL/GenBank/DDBJ databases">
        <title>Dasania phycosphaerae sp. nov., isolated from particulate material of the south coast of Korea.</title>
        <authorList>
            <person name="Jiang Y."/>
        </authorList>
    </citation>
    <scope>NUCLEOTIDE SEQUENCE [LARGE SCALE GENOMIC DNA]</scope>
    <source>
        <strain evidence="1 2">GY-19</strain>
    </source>
</reference>
<evidence type="ECO:0000313" key="1">
    <source>
        <dbReference type="EMBL" id="MCZ0864919.1"/>
    </source>
</evidence>
<dbReference type="GO" id="GO:0005737">
    <property type="term" value="C:cytoplasm"/>
    <property type="evidence" value="ECO:0007669"/>
    <property type="project" value="TreeGrafter"/>
</dbReference>
<dbReference type="AlphaFoldDB" id="A0A9J6RL58"/>
<accession>A0A9J6RL58</accession>
<sequence length="213" mass="23857">MTQTCVTTIDLLRHGECEGGLIFRGHTDSPLSDLGWQQMQQAIAAYPQPATHWQQIISSPLQRCSAFALQLSQNHNAALLLKPGLQEISFGDWDGCLTEQVQQQQPTAVSNFWQNPAKHTPPNGEPLTAFQQRVVHSWQKLVEQHRGEHSLVVSHGGVIRIILAHILQMPLRPLSYLSVPHACLSQIKIFQQAGSPDWPQLIFHQPLAQQHNS</sequence>
<keyword evidence="2" id="KW-1185">Reference proteome</keyword>
<dbReference type="RefSeq" id="WP_258331072.1">
    <property type="nucleotide sequence ID" value="NZ_JAPTGG010000004.1"/>
</dbReference>